<dbReference type="AlphaFoldDB" id="A0A6G0QA22"/>
<name>A0A6G0QA22_9STRA</name>
<gene>
    <name evidence="2" type="ORF">PF008_g29162</name>
</gene>
<accession>A0A6G0QA22</accession>
<feature type="compositionally biased region" description="Basic and acidic residues" evidence="1">
    <location>
        <begin position="61"/>
        <end position="73"/>
    </location>
</feature>
<proteinExistence type="predicted"/>
<sequence>MYRPVDEDEDFEEATPAKAVAAAATPAILKPMVDQVKALAQEAEPRNGDETKESPVVGVCDEVKEGPVGRGDEPEGVAVLSESVACPEANGFVKEKTDDEKEESLARVEKAITVNETVTEELKEGVVASVPEPVDVSELRTVSADGDKV</sequence>
<organism evidence="2 3">
    <name type="scientific">Phytophthora fragariae</name>
    <dbReference type="NCBI Taxonomy" id="53985"/>
    <lineage>
        <taxon>Eukaryota</taxon>
        <taxon>Sar</taxon>
        <taxon>Stramenopiles</taxon>
        <taxon>Oomycota</taxon>
        <taxon>Peronosporomycetes</taxon>
        <taxon>Peronosporales</taxon>
        <taxon>Peronosporaceae</taxon>
        <taxon>Phytophthora</taxon>
    </lineage>
</organism>
<feature type="region of interest" description="Disordered" evidence="1">
    <location>
        <begin position="42"/>
        <end position="75"/>
    </location>
</feature>
<reference evidence="2 3" key="1">
    <citation type="submission" date="2018-09" db="EMBL/GenBank/DDBJ databases">
        <title>Genomic investigation of the strawberry pathogen Phytophthora fragariae indicates pathogenicity is determined by transcriptional variation in three key races.</title>
        <authorList>
            <person name="Adams T.M."/>
            <person name="Armitage A.D."/>
            <person name="Sobczyk M.K."/>
            <person name="Bates H.J."/>
            <person name="Dunwell J.M."/>
            <person name="Nellist C.F."/>
            <person name="Harrison R.J."/>
        </authorList>
    </citation>
    <scope>NUCLEOTIDE SEQUENCE [LARGE SCALE GENOMIC DNA]</scope>
    <source>
        <strain evidence="2 3">NOV-77</strain>
    </source>
</reference>
<evidence type="ECO:0000313" key="2">
    <source>
        <dbReference type="EMBL" id="KAE9276154.1"/>
    </source>
</evidence>
<evidence type="ECO:0000313" key="3">
    <source>
        <dbReference type="Proteomes" id="UP000486351"/>
    </source>
</evidence>
<protein>
    <submittedName>
        <fullName evidence="2">Uncharacterized protein</fullName>
    </submittedName>
</protein>
<comment type="caution">
    <text evidence="2">The sequence shown here is derived from an EMBL/GenBank/DDBJ whole genome shotgun (WGS) entry which is preliminary data.</text>
</comment>
<dbReference type="Proteomes" id="UP000486351">
    <property type="component" value="Unassembled WGS sequence"/>
</dbReference>
<evidence type="ECO:0000256" key="1">
    <source>
        <dbReference type="SAM" id="MobiDB-lite"/>
    </source>
</evidence>
<feature type="compositionally biased region" description="Basic and acidic residues" evidence="1">
    <location>
        <begin position="43"/>
        <end position="53"/>
    </location>
</feature>
<dbReference type="EMBL" id="QXFY01004651">
    <property type="protein sequence ID" value="KAE9276154.1"/>
    <property type="molecule type" value="Genomic_DNA"/>
</dbReference>